<proteinExistence type="predicted"/>
<protein>
    <recommendedName>
        <fullName evidence="5">MYND-type domain-containing protein</fullName>
    </recommendedName>
</protein>
<feature type="domain" description="MYND-type" evidence="5">
    <location>
        <begin position="223"/>
        <end position="270"/>
    </location>
</feature>
<dbReference type="InterPro" id="IPR002893">
    <property type="entry name" value="Znf_MYND"/>
</dbReference>
<evidence type="ECO:0000259" key="5">
    <source>
        <dbReference type="PROSITE" id="PS50865"/>
    </source>
</evidence>
<dbReference type="Proteomes" id="UP000807469">
    <property type="component" value="Unassembled WGS sequence"/>
</dbReference>
<evidence type="ECO:0000313" key="7">
    <source>
        <dbReference type="Proteomes" id="UP000807469"/>
    </source>
</evidence>
<dbReference type="AlphaFoldDB" id="A0A9P5YR60"/>
<organism evidence="6 7">
    <name type="scientific">Pholiota conissans</name>
    <dbReference type="NCBI Taxonomy" id="109636"/>
    <lineage>
        <taxon>Eukaryota</taxon>
        <taxon>Fungi</taxon>
        <taxon>Dikarya</taxon>
        <taxon>Basidiomycota</taxon>
        <taxon>Agaricomycotina</taxon>
        <taxon>Agaricomycetes</taxon>
        <taxon>Agaricomycetidae</taxon>
        <taxon>Agaricales</taxon>
        <taxon>Agaricineae</taxon>
        <taxon>Strophariaceae</taxon>
        <taxon>Pholiota</taxon>
    </lineage>
</organism>
<name>A0A9P5YR60_9AGAR</name>
<dbReference type="Gene3D" id="6.10.140.2220">
    <property type="match status" value="1"/>
</dbReference>
<sequence>MEKKVFASYGEDTQISSPSVAYLTVQIASMATSLSCVKSKSVAQRSTTKRWPTRPEDLIPFGPREFIDNIIIWSKFVPGMPMLGFASMCIHYCGSLLIPHIIEPPFTPHILDAGKKNSSIAHGLPFVQGEIRCTCLMTLYIDPLPNVLLYPGICEQDADAVSNALSKNQDDFPEIGELQAKITAGQLTGEENEKYHHLTTYAFLARQAFTFIRYKRYTLQCSARDCPNSIHSTGKSFQRCDRCRVAFYCSKLCQVADWTASHQFPHKTLCKLVRRVCDIAGTDVIFRDTYSPAELPSSLEGDGVGGDERDSSEDALAALVADKWRQADVAPLDLYEITRWASYKIYSPTLPEKRACDAGYLDYDEKLAELSEHGGVLKARSFSSTN</sequence>
<dbReference type="Pfam" id="PF01753">
    <property type="entry name" value="zf-MYND"/>
    <property type="match status" value="1"/>
</dbReference>
<comment type="caution">
    <text evidence="6">The sequence shown here is derived from an EMBL/GenBank/DDBJ whole genome shotgun (WGS) entry which is preliminary data.</text>
</comment>
<evidence type="ECO:0000256" key="1">
    <source>
        <dbReference type="ARBA" id="ARBA00022723"/>
    </source>
</evidence>
<evidence type="ECO:0000256" key="3">
    <source>
        <dbReference type="ARBA" id="ARBA00022833"/>
    </source>
</evidence>
<evidence type="ECO:0000256" key="4">
    <source>
        <dbReference type="PROSITE-ProRule" id="PRU00134"/>
    </source>
</evidence>
<dbReference type="EMBL" id="MU155430">
    <property type="protein sequence ID" value="KAF9473593.1"/>
    <property type="molecule type" value="Genomic_DNA"/>
</dbReference>
<dbReference type="GO" id="GO:0008270">
    <property type="term" value="F:zinc ion binding"/>
    <property type="evidence" value="ECO:0007669"/>
    <property type="project" value="UniProtKB-KW"/>
</dbReference>
<keyword evidence="1" id="KW-0479">Metal-binding</keyword>
<keyword evidence="3" id="KW-0862">Zinc</keyword>
<accession>A0A9P5YR60</accession>
<evidence type="ECO:0000256" key="2">
    <source>
        <dbReference type="ARBA" id="ARBA00022771"/>
    </source>
</evidence>
<evidence type="ECO:0000313" key="6">
    <source>
        <dbReference type="EMBL" id="KAF9473593.1"/>
    </source>
</evidence>
<dbReference type="PROSITE" id="PS50865">
    <property type="entry name" value="ZF_MYND_2"/>
    <property type="match status" value="1"/>
</dbReference>
<keyword evidence="7" id="KW-1185">Reference proteome</keyword>
<dbReference type="OrthoDB" id="2854872at2759"/>
<keyword evidence="2 4" id="KW-0863">Zinc-finger</keyword>
<gene>
    <name evidence="6" type="ORF">BDN70DRAFT_375353</name>
</gene>
<dbReference type="SUPFAM" id="SSF144232">
    <property type="entry name" value="HIT/MYND zinc finger-like"/>
    <property type="match status" value="1"/>
</dbReference>
<reference evidence="6" key="1">
    <citation type="submission" date="2020-11" db="EMBL/GenBank/DDBJ databases">
        <authorList>
            <consortium name="DOE Joint Genome Institute"/>
            <person name="Ahrendt S."/>
            <person name="Riley R."/>
            <person name="Andreopoulos W."/>
            <person name="Labutti K."/>
            <person name="Pangilinan J."/>
            <person name="Ruiz-Duenas F.J."/>
            <person name="Barrasa J.M."/>
            <person name="Sanchez-Garcia M."/>
            <person name="Camarero S."/>
            <person name="Miyauchi S."/>
            <person name="Serrano A."/>
            <person name="Linde D."/>
            <person name="Babiker R."/>
            <person name="Drula E."/>
            <person name="Ayuso-Fernandez I."/>
            <person name="Pacheco R."/>
            <person name="Padilla G."/>
            <person name="Ferreira P."/>
            <person name="Barriuso J."/>
            <person name="Kellner H."/>
            <person name="Castanera R."/>
            <person name="Alfaro M."/>
            <person name="Ramirez L."/>
            <person name="Pisabarro A.G."/>
            <person name="Kuo A."/>
            <person name="Tritt A."/>
            <person name="Lipzen A."/>
            <person name="He G."/>
            <person name="Yan M."/>
            <person name="Ng V."/>
            <person name="Cullen D."/>
            <person name="Martin F."/>
            <person name="Rosso M.-N."/>
            <person name="Henrissat B."/>
            <person name="Hibbett D."/>
            <person name="Martinez A.T."/>
            <person name="Grigoriev I.V."/>
        </authorList>
    </citation>
    <scope>NUCLEOTIDE SEQUENCE</scope>
    <source>
        <strain evidence="6">CIRM-BRFM 674</strain>
    </source>
</reference>